<sequence length="139" mass="15328">MAMPSTPESRRYMRRLSISMAAYMVTLIGGAYLVNNELVSGPLLWLLALLPGLSLVGAFYAVGMFIIEQKDEFLRMLLVRQSLFATAFALSVASIWGFLQEFGLVPDVALYYVAILWFFGLGLGAGFNKLTVGSAGWCW</sequence>
<dbReference type="AlphaFoldDB" id="A0A0F7KUB5"/>
<gene>
    <name evidence="1" type="ORF">WYH_01735</name>
</gene>
<dbReference type="RefSeq" id="WP_046903505.1">
    <property type="nucleotide sequence ID" value="NZ_CP011452.2"/>
</dbReference>
<dbReference type="KEGG" id="aay:WYH_01735"/>
<protein>
    <submittedName>
        <fullName evidence="1">Uncharacterized protein</fullName>
    </submittedName>
</protein>
<dbReference type="Proteomes" id="UP000034392">
    <property type="component" value="Chromosome"/>
</dbReference>
<accession>A0A0F7KUB5</accession>
<dbReference type="OrthoDB" id="119964at2"/>
<dbReference type="STRING" id="1267766.WYH_01735"/>
<dbReference type="PATRIC" id="fig|1267766.3.peg.1751"/>
<organism evidence="1 2">
    <name type="scientific">Croceibacterium atlanticum</name>
    <dbReference type="NCBI Taxonomy" id="1267766"/>
    <lineage>
        <taxon>Bacteria</taxon>
        <taxon>Pseudomonadati</taxon>
        <taxon>Pseudomonadota</taxon>
        <taxon>Alphaproteobacteria</taxon>
        <taxon>Sphingomonadales</taxon>
        <taxon>Erythrobacteraceae</taxon>
        <taxon>Croceibacterium</taxon>
    </lineage>
</organism>
<evidence type="ECO:0000313" key="2">
    <source>
        <dbReference type="Proteomes" id="UP000034392"/>
    </source>
</evidence>
<reference evidence="1" key="1">
    <citation type="submission" date="2015-05" db="EMBL/GenBank/DDBJ databases">
        <title>The complete genome of Altererythrobacter atlanticus strain 26DY36.</title>
        <authorList>
            <person name="Wu Y.-H."/>
            <person name="Cheng H."/>
            <person name="Wu X.-W."/>
        </authorList>
    </citation>
    <scope>NUCLEOTIDE SEQUENCE [LARGE SCALE GENOMIC DNA]</scope>
    <source>
        <strain evidence="1">26DY36</strain>
    </source>
</reference>
<proteinExistence type="predicted"/>
<keyword evidence="2" id="KW-1185">Reference proteome</keyword>
<evidence type="ECO:0000313" key="1">
    <source>
        <dbReference type="EMBL" id="AKH42771.1"/>
    </source>
</evidence>
<dbReference type="EMBL" id="CP011452">
    <property type="protein sequence ID" value="AKH42771.1"/>
    <property type="molecule type" value="Genomic_DNA"/>
</dbReference>
<name>A0A0F7KUB5_9SPHN</name>